<protein>
    <submittedName>
        <fullName evidence="2">Uncharacterized protein</fullName>
    </submittedName>
</protein>
<gene>
    <name evidence="2" type="ORF">EDC22_104208</name>
</gene>
<evidence type="ECO:0000313" key="3">
    <source>
        <dbReference type="Proteomes" id="UP000295678"/>
    </source>
</evidence>
<sequence length="60" mass="6189">MGRLFPAVVLAGMGVWLALGATGQAAPTFRFQLDSNAPAGVSGEPHTAPGRRNCYRSSTA</sequence>
<dbReference type="Proteomes" id="UP000295678">
    <property type="component" value="Unassembled WGS sequence"/>
</dbReference>
<keyword evidence="3" id="KW-1185">Reference proteome</keyword>
<dbReference type="EMBL" id="SMAK01000004">
    <property type="protein sequence ID" value="TCT11446.1"/>
    <property type="molecule type" value="Genomic_DNA"/>
</dbReference>
<evidence type="ECO:0000313" key="2">
    <source>
        <dbReference type="EMBL" id="TCT11446.1"/>
    </source>
</evidence>
<accession>A0A4R3MDE6</accession>
<comment type="caution">
    <text evidence="2">The sequence shown here is derived from an EMBL/GenBank/DDBJ whole genome shotgun (WGS) entry which is preliminary data.</text>
</comment>
<proteinExistence type="predicted"/>
<reference evidence="2 3" key="1">
    <citation type="submission" date="2019-03" db="EMBL/GenBank/DDBJ databases">
        <title>Genomic Encyclopedia of Type Strains, Phase IV (KMG-IV): sequencing the most valuable type-strain genomes for metagenomic binning, comparative biology and taxonomic classification.</title>
        <authorList>
            <person name="Goeker M."/>
        </authorList>
    </citation>
    <scope>NUCLEOTIDE SEQUENCE [LARGE SCALE GENOMIC DNA]</scope>
    <source>
        <strain evidence="2 3">DSM 19345</strain>
    </source>
</reference>
<name>A0A4R3MDE6_9HYPH</name>
<evidence type="ECO:0000256" key="1">
    <source>
        <dbReference type="SAM" id="MobiDB-lite"/>
    </source>
</evidence>
<feature type="region of interest" description="Disordered" evidence="1">
    <location>
        <begin position="37"/>
        <end position="60"/>
    </location>
</feature>
<dbReference type="AlphaFoldDB" id="A0A4R3MDE6"/>
<organism evidence="2 3">
    <name type="scientific">Tepidamorphus gemmatus</name>
    <dbReference type="NCBI Taxonomy" id="747076"/>
    <lineage>
        <taxon>Bacteria</taxon>
        <taxon>Pseudomonadati</taxon>
        <taxon>Pseudomonadota</taxon>
        <taxon>Alphaproteobacteria</taxon>
        <taxon>Hyphomicrobiales</taxon>
        <taxon>Tepidamorphaceae</taxon>
        <taxon>Tepidamorphus</taxon>
    </lineage>
</organism>